<reference evidence="1 2" key="1">
    <citation type="submission" date="2019-06" db="EMBL/GenBank/DDBJ databases">
        <title>Sequencing the genomes of 1000 actinobacteria strains.</title>
        <authorList>
            <person name="Klenk H.-P."/>
        </authorList>
    </citation>
    <scope>NUCLEOTIDE SEQUENCE [LARGE SCALE GENOMIC DNA]</scope>
    <source>
        <strain evidence="1 2">DSM 19828</strain>
    </source>
</reference>
<protein>
    <submittedName>
        <fullName evidence="1">Uncharacterized protein</fullName>
    </submittedName>
</protein>
<sequence>MPFGDFAGYVDFFLLQDAVNPDGSVIYTPFADFTTSPLPTSVSNYRDYLQACMTFVAARGNRIAVWATQQRLA</sequence>
<proteinExistence type="predicted"/>
<evidence type="ECO:0000313" key="2">
    <source>
        <dbReference type="Proteomes" id="UP000320806"/>
    </source>
</evidence>
<keyword evidence="2" id="KW-1185">Reference proteome</keyword>
<dbReference type="InterPro" id="IPR054263">
    <property type="entry name" value="DUF6994"/>
</dbReference>
<organism evidence="1 2">
    <name type="scientific">Yimella lutea</name>
    <dbReference type="NCBI Taxonomy" id="587872"/>
    <lineage>
        <taxon>Bacteria</taxon>
        <taxon>Bacillati</taxon>
        <taxon>Actinomycetota</taxon>
        <taxon>Actinomycetes</taxon>
        <taxon>Micrococcales</taxon>
        <taxon>Dermacoccaceae</taxon>
        <taxon>Yimella</taxon>
    </lineage>
</organism>
<dbReference type="Proteomes" id="UP000320806">
    <property type="component" value="Unassembled WGS sequence"/>
</dbReference>
<dbReference type="Pfam" id="PF22507">
    <property type="entry name" value="DUF6994"/>
    <property type="match status" value="1"/>
</dbReference>
<comment type="caution">
    <text evidence="1">The sequence shown here is derived from an EMBL/GenBank/DDBJ whole genome shotgun (WGS) entry which is preliminary data.</text>
</comment>
<dbReference type="AlphaFoldDB" id="A0A542EIX8"/>
<evidence type="ECO:0000313" key="1">
    <source>
        <dbReference type="EMBL" id="TQJ15288.1"/>
    </source>
</evidence>
<dbReference type="EMBL" id="VFMO01000001">
    <property type="protein sequence ID" value="TQJ15288.1"/>
    <property type="molecule type" value="Genomic_DNA"/>
</dbReference>
<name>A0A542EIX8_9MICO</name>
<accession>A0A542EIX8</accession>
<gene>
    <name evidence="1" type="ORF">FB459_2829</name>
</gene>
<dbReference type="OrthoDB" id="1664004at2"/>